<dbReference type="Pfam" id="PF01426">
    <property type="entry name" value="BAH"/>
    <property type="match status" value="1"/>
</dbReference>
<protein>
    <submittedName>
        <fullName evidence="4">Uncharacterized protein LOC116200187 isoform X1</fullName>
    </submittedName>
</protein>
<dbReference type="Gene3D" id="2.30.30.490">
    <property type="match status" value="1"/>
</dbReference>
<dbReference type="AlphaFoldDB" id="A0A6P8D5Y2"/>
<dbReference type="PANTHER" id="PTHR31917:SF58">
    <property type="entry name" value="AGENET AND BROMO-ADJACENT HOMOLOGY (BAH) DOMAIN-CONTAINING PROTEIN"/>
    <property type="match status" value="1"/>
</dbReference>
<dbReference type="InterPro" id="IPR008395">
    <property type="entry name" value="Agenet-like_dom"/>
</dbReference>
<dbReference type="CDD" id="cd20405">
    <property type="entry name" value="Tudor_Agenet_AtDUF_rpt1_3"/>
    <property type="match status" value="1"/>
</dbReference>
<dbReference type="PROSITE" id="PS51038">
    <property type="entry name" value="BAH"/>
    <property type="match status" value="1"/>
</dbReference>
<dbReference type="OrthoDB" id="1883212at2759"/>
<evidence type="ECO:0000313" key="4">
    <source>
        <dbReference type="RefSeq" id="XP_031386798.1"/>
    </source>
</evidence>
<evidence type="ECO:0000313" key="3">
    <source>
        <dbReference type="Proteomes" id="UP000515151"/>
    </source>
</evidence>
<dbReference type="GO" id="GO:0003682">
    <property type="term" value="F:chromatin binding"/>
    <property type="evidence" value="ECO:0007669"/>
    <property type="project" value="InterPro"/>
</dbReference>
<dbReference type="Proteomes" id="UP000515151">
    <property type="component" value="Chromosome 3"/>
</dbReference>
<dbReference type="PANTHER" id="PTHR31917">
    <property type="entry name" value="AGENET DOMAIN-CONTAINING PROTEIN-RELATED"/>
    <property type="match status" value="1"/>
</dbReference>
<dbReference type="SMART" id="SM00439">
    <property type="entry name" value="BAH"/>
    <property type="match status" value="1"/>
</dbReference>
<evidence type="ECO:0000256" key="1">
    <source>
        <dbReference type="SAM" id="MobiDB-lite"/>
    </source>
</evidence>
<dbReference type="RefSeq" id="XP_031386798.1">
    <property type="nucleotide sequence ID" value="XM_031530938.1"/>
</dbReference>
<organism evidence="3 4">
    <name type="scientific">Punica granatum</name>
    <name type="common">Pomegranate</name>
    <dbReference type="NCBI Taxonomy" id="22663"/>
    <lineage>
        <taxon>Eukaryota</taxon>
        <taxon>Viridiplantae</taxon>
        <taxon>Streptophyta</taxon>
        <taxon>Embryophyta</taxon>
        <taxon>Tracheophyta</taxon>
        <taxon>Spermatophyta</taxon>
        <taxon>Magnoliopsida</taxon>
        <taxon>eudicotyledons</taxon>
        <taxon>Gunneridae</taxon>
        <taxon>Pentapetalae</taxon>
        <taxon>rosids</taxon>
        <taxon>malvids</taxon>
        <taxon>Myrtales</taxon>
        <taxon>Lythraceae</taxon>
        <taxon>Punica</taxon>
    </lineage>
</organism>
<name>A0A6P8D5Y2_PUNGR</name>
<dbReference type="InterPro" id="IPR043151">
    <property type="entry name" value="BAH_sf"/>
</dbReference>
<dbReference type="InterPro" id="IPR014002">
    <property type="entry name" value="Agenet_dom_plant"/>
</dbReference>
<reference evidence="3" key="1">
    <citation type="journal article" date="2020" name="Plant Biotechnol. J.">
        <title>The pomegranate (Punica granatum L.) draft genome dissects genetic divergence between soft- and hard-seeded cultivars.</title>
        <authorList>
            <person name="Luo X."/>
            <person name="Li H."/>
            <person name="Wu Z."/>
            <person name="Yao W."/>
            <person name="Zhao P."/>
            <person name="Cao D."/>
            <person name="Yu H."/>
            <person name="Li K."/>
            <person name="Poudel K."/>
            <person name="Zhao D."/>
            <person name="Zhang F."/>
            <person name="Xia X."/>
            <person name="Chen L."/>
            <person name="Wang Q."/>
            <person name="Jing D."/>
            <person name="Cao S."/>
        </authorList>
    </citation>
    <scope>NUCLEOTIDE SEQUENCE [LARGE SCALE GENOMIC DNA]</scope>
    <source>
        <strain evidence="3">cv. Tunisia</strain>
    </source>
</reference>
<accession>A0A6P8D5Y2</accession>
<feature type="region of interest" description="Disordered" evidence="1">
    <location>
        <begin position="315"/>
        <end position="355"/>
    </location>
</feature>
<proteinExistence type="predicted"/>
<sequence>MEDSPSPSRTMPSSSRYVSWDEVAVYREGGSRVFHYYLKRSDGKADLAVVGKEKMPYRCVLRRRSMIGVGDPGSIAKKLRSRTDVIDWLNSVVSGPQSQDHYVDGRLESNVYANNCMLTLRNSQSLKLGNSSEGFLWVGSPWTCRKMRRHYPSFQRRGVKISVHDFVYVLSEDNKRLVAYIEDMFEDSRGNKMVVIRWFHKVDEVGLLLSRTSSDREIFFSLCLQDLNIECIDGMATVLGPQHFEKYMNEVGSSQVEPFVCYELFDDDEIKPFDITRVKGYWNQQIFKHIFPLLPPKPHLKPRLVEPLEEVRKNADQDSMGLRPRKKQRLLQPNAAEEQCKSNEGSAAARSEKPVRENPPLLLSVGCAIEVLSQDSGIRGCWFRASIIKISKDKVKVRYQDVVDVTDEANKLEEWISTSKLAASDELGLRFNGRRTIRPLVRSNEEKRLHAIGVGTVVDAWWCDGWWEGIVVREEHGDRFHVFFPGEKRDAVFPLKDLRPSQEWIGNRWVLVKDRPEVLTSMVQLLQRKHVGEVNSENGAGLESPHSDTKDAIINKLQAVRDVCKDTSLANLKWKSSGKRTYRRRKAFLKEHPESEKVSVRDVETHVLDEFLIRPSFKVDRDKCKFISDSLFNHSVVPPLSSLVMSR</sequence>
<dbReference type="InterPro" id="IPR001025">
    <property type="entry name" value="BAH_dom"/>
</dbReference>
<dbReference type="Pfam" id="PF05641">
    <property type="entry name" value="Agenet"/>
    <property type="match status" value="1"/>
</dbReference>
<dbReference type="SMART" id="SM00743">
    <property type="entry name" value="Agenet"/>
    <property type="match status" value="2"/>
</dbReference>
<keyword evidence="3" id="KW-1185">Reference proteome</keyword>
<gene>
    <name evidence="4" type="primary">LOC116200187</name>
</gene>
<evidence type="ECO:0000259" key="2">
    <source>
        <dbReference type="PROSITE" id="PS51038"/>
    </source>
</evidence>
<dbReference type="CDD" id="cd20403">
    <property type="entry name" value="Tudor_Agenet_FMRP-like_rpt2"/>
    <property type="match status" value="1"/>
</dbReference>
<dbReference type="GeneID" id="116200187"/>
<reference evidence="4" key="2">
    <citation type="submission" date="2025-08" db="UniProtKB">
        <authorList>
            <consortium name="RefSeq"/>
        </authorList>
    </citation>
    <scope>IDENTIFICATION</scope>
    <source>
        <tissue evidence="4">Leaf</tissue>
    </source>
</reference>
<feature type="domain" description="BAH" evidence="2">
    <location>
        <begin position="159"/>
        <end position="276"/>
    </location>
</feature>